<comment type="caution">
    <text evidence="2">The sequence shown here is derived from an EMBL/GenBank/DDBJ whole genome shotgun (WGS) entry which is preliminary data.</text>
</comment>
<keyword evidence="3" id="KW-1185">Reference proteome</keyword>
<evidence type="ECO:0000256" key="1">
    <source>
        <dbReference type="ARBA" id="ARBA00022532"/>
    </source>
</evidence>
<gene>
    <name evidence="2" type="ORF">ACFSCV_09695</name>
</gene>
<proteinExistence type="predicted"/>
<dbReference type="InterPro" id="IPR016102">
    <property type="entry name" value="Succinyl-CoA_synth-like"/>
</dbReference>
<organism evidence="2 3">
    <name type="scientific">Methylopila henanensis</name>
    <dbReference type="NCBI Taxonomy" id="873516"/>
    <lineage>
        <taxon>Bacteria</taxon>
        <taxon>Pseudomonadati</taxon>
        <taxon>Pseudomonadota</taxon>
        <taxon>Alphaproteobacteria</taxon>
        <taxon>Hyphomicrobiales</taxon>
        <taxon>Methylopilaceae</taxon>
        <taxon>Methylopila</taxon>
    </lineage>
</organism>
<accession>A0ABW4K570</accession>
<sequence>AIISGGKGGAEDKIAAMEEAGIRVSPSPARLGKTLVDMLRGVDERPARVAGAAL</sequence>
<name>A0ABW4K570_9HYPH</name>
<feature type="non-terminal residue" evidence="2">
    <location>
        <position position="1"/>
    </location>
</feature>
<evidence type="ECO:0000313" key="3">
    <source>
        <dbReference type="Proteomes" id="UP001597308"/>
    </source>
</evidence>
<evidence type="ECO:0000313" key="2">
    <source>
        <dbReference type="EMBL" id="MFD1703277.1"/>
    </source>
</evidence>
<dbReference type="EMBL" id="JBHUER010000007">
    <property type="protein sequence ID" value="MFD1703277.1"/>
    <property type="molecule type" value="Genomic_DNA"/>
</dbReference>
<dbReference type="Gene3D" id="3.40.50.261">
    <property type="entry name" value="Succinyl-CoA synthetase domains"/>
    <property type="match status" value="1"/>
</dbReference>
<keyword evidence="2" id="KW-0436">Ligase</keyword>
<keyword evidence="1" id="KW-0816">Tricarboxylic acid cycle</keyword>
<reference evidence="3" key="1">
    <citation type="journal article" date="2019" name="Int. J. Syst. Evol. Microbiol.">
        <title>The Global Catalogue of Microorganisms (GCM) 10K type strain sequencing project: providing services to taxonomists for standard genome sequencing and annotation.</title>
        <authorList>
            <consortium name="The Broad Institute Genomics Platform"/>
            <consortium name="The Broad Institute Genome Sequencing Center for Infectious Disease"/>
            <person name="Wu L."/>
            <person name="Ma J."/>
        </authorList>
    </citation>
    <scope>NUCLEOTIDE SEQUENCE [LARGE SCALE GENOMIC DNA]</scope>
    <source>
        <strain evidence="3">KCTC 23707</strain>
    </source>
</reference>
<dbReference type="Proteomes" id="UP001597308">
    <property type="component" value="Unassembled WGS sequence"/>
</dbReference>
<dbReference type="GO" id="GO:0016874">
    <property type="term" value="F:ligase activity"/>
    <property type="evidence" value="ECO:0007669"/>
    <property type="project" value="UniProtKB-KW"/>
</dbReference>
<protein>
    <submittedName>
        <fullName evidence="2">Succinate--CoA ligase subunit alpha</fullName>
    </submittedName>
</protein>